<dbReference type="GO" id="GO:0005835">
    <property type="term" value="C:fatty acid synthase complex"/>
    <property type="evidence" value="ECO:0007669"/>
    <property type="project" value="InterPro"/>
</dbReference>
<dbReference type="Pfam" id="PF01575">
    <property type="entry name" value="MaoC_dehydratas"/>
    <property type="match status" value="1"/>
</dbReference>
<dbReference type="eggNOG" id="COG2030">
    <property type="taxonomic scope" value="Bacteria"/>
</dbReference>
<gene>
    <name evidence="3" type="ORF">PHAMO_340157</name>
</gene>
<dbReference type="Proteomes" id="UP000004169">
    <property type="component" value="Unassembled WGS sequence"/>
</dbReference>
<evidence type="ECO:0000313" key="4">
    <source>
        <dbReference type="Proteomes" id="UP000004169"/>
    </source>
</evidence>
<dbReference type="RefSeq" id="WP_002729945.1">
    <property type="nucleotide sequence ID" value="NZ_CAHP01000028.1"/>
</dbReference>
<reference evidence="3 4" key="1">
    <citation type="journal article" date="2012" name="J. Bacteriol.">
        <title>Draft Genome Sequence of the Purple Photosynthetic Bacterium Phaeospirillum molischianum DSM120, a Particularly Versatile Bacterium.</title>
        <authorList>
            <person name="Duquesne K."/>
            <person name="Prima V."/>
            <person name="Ji B."/>
            <person name="Rouy Z."/>
            <person name="Medigue C."/>
            <person name="Talla E."/>
            <person name="Sturgis J.N."/>
        </authorList>
    </citation>
    <scope>NUCLEOTIDE SEQUENCE [LARGE SCALE GENOMIC DNA]</scope>
    <source>
        <strain evidence="4">DSM120</strain>
    </source>
</reference>
<dbReference type="STRING" id="1150626.PHAMO_340157"/>
<sequence length="144" mass="15436">MSAESLHGLYFEDLSVGQTASFAKTVTEADVVAFAGISGDFNPVHINEEFAQSTPFKGRIAHGMLSAAFISTVFGTRLPGPGSIYVAQSLKFKAPVRIGDTVTAQVELIALVPERKFATFKTTATVDGKVVLEGEATLRVERRE</sequence>
<dbReference type="Gene3D" id="3.10.129.10">
    <property type="entry name" value="Hotdog Thioesterase"/>
    <property type="match status" value="1"/>
</dbReference>
<dbReference type="InterPro" id="IPR003965">
    <property type="entry name" value="Fatty_acid_synthase"/>
</dbReference>
<keyword evidence="1" id="KW-0456">Lyase</keyword>
<dbReference type="SUPFAM" id="SSF54637">
    <property type="entry name" value="Thioesterase/thiol ester dehydrase-isomerase"/>
    <property type="match status" value="1"/>
</dbReference>
<dbReference type="InterPro" id="IPR002539">
    <property type="entry name" value="MaoC-like_dom"/>
</dbReference>
<protein>
    <submittedName>
        <fullName evidence="3">Acyl dehydratase</fullName>
    </submittedName>
</protein>
<name>H8FV96_MAGML</name>
<feature type="domain" description="MaoC-like" evidence="2">
    <location>
        <begin position="23"/>
        <end position="110"/>
    </location>
</feature>
<evidence type="ECO:0000259" key="2">
    <source>
        <dbReference type="Pfam" id="PF01575"/>
    </source>
</evidence>
<dbReference type="PRINTS" id="PR01483">
    <property type="entry name" value="FASYNTHASE"/>
</dbReference>
<comment type="caution">
    <text evidence="3">The sequence shown here is derived from an EMBL/GenBank/DDBJ whole genome shotgun (WGS) entry which is preliminary data.</text>
</comment>
<dbReference type="AlphaFoldDB" id="H8FV96"/>
<dbReference type="GO" id="GO:0004312">
    <property type="term" value="F:fatty acid synthase activity"/>
    <property type="evidence" value="ECO:0007669"/>
    <property type="project" value="InterPro"/>
</dbReference>
<dbReference type="InterPro" id="IPR029069">
    <property type="entry name" value="HotDog_dom_sf"/>
</dbReference>
<keyword evidence="4" id="KW-1185">Reference proteome</keyword>
<evidence type="ECO:0000313" key="3">
    <source>
        <dbReference type="EMBL" id="CCG42284.1"/>
    </source>
</evidence>
<dbReference type="CDD" id="cd03449">
    <property type="entry name" value="R_hydratase"/>
    <property type="match status" value="1"/>
</dbReference>
<dbReference type="FunFam" id="3.10.129.10:FF:000042">
    <property type="entry name" value="MaoC domain protein dehydratase"/>
    <property type="match status" value="1"/>
</dbReference>
<accession>H8FV96</accession>
<dbReference type="GO" id="GO:0006633">
    <property type="term" value="P:fatty acid biosynthetic process"/>
    <property type="evidence" value="ECO:0007669"/>
    <property type="project" value="InterPro"/>
</dbReference>
<evidence type="ECO:0000256" key="1">
    <source>
        <dbReference type="ARBA" id="ARBA00023239"/>
    </source>
</evidence>
<dbReference type="PANTHER" id="PTHR43437">
    <property type="entry name" value="HYDROXYACYL-THIOESTER DEHYDRATASE TYPE 2, MITOCHONDRIAL-RELATED"/>
    <property type="match status" value="1"/>
</dbReference>
<dbReference type="PANTHER" id="PTHR43437:SF3">
    <property type="entry name" value="HYDROXYACYL-THIOESTER DEHYDRATASE TYPE 2, MITOCHONDRIAL"/>
    <property type="match status" value="1"/>
</dbReference>
<dbReference type="OrthoDB" id="9800237at2"/>
<proteinExistence type="predicted"/>
<dbReference type="InterPro" id="IPR050965">
    <property type="entry name" value="UPF0336/Enoyl-CoA_hydratase"/>
</dbReference>
<dbReference type="EMBL" id="CAHP01000028">
    <property type="protein sequence ID" value="CCG42284.1"/>
    <property type="molecule type" value="Genomic_DNA"/>
</dbReference>
<dbReference type="GO" id="GO:0019171">
    <property type="term" value="F:(3R)-hydroxyacyl-[acyl-carrier-protein] dehydratase activity"/>
    <property type="evidence" value="ECO:0007669"/>
    <property type="project" value="TreeGrafter"/>
</dbReference>
<organism evidence="3 4">
    <name type="scientific">Magnetospirillum molischianum DSM 120</name>
    <dbReference type="NCBI Taxonomy" id="1150626"/>
    <lineage>
        <taxon>Bacteria</taxon>
        <taxon>Pseudomonadati</taxon>
        <taxon>Pseudomonadota</taxon>
        <taxon>Alphaproteobacteria</taxon>
        <taxon>Rhodospirillales</taxon>
        <taxon>Rhodospirillaceae</taxon>
        <taxon>Magnetospirillum</taxon>
    </lineage>
</organism>